<dbReference type="InterPro" id="IPR011006">
    <property type="entry name" value="CheY-like_superfamily"/>
</dbReference>
<feature type="modified residue" description="4-aspartylphosphate" evidence="6">
    <location>
        <position position="52"/>
    </location>
</feature>
<keyword evidence="1 6" id="KW-0597">Phosphoprotein</keyword>
<dbReference type="SMART" id="SM00448">
    <property type="entry name" value="REC"/>
    <property type="match status" value="1"/>
</dbReference>
<dbReference type="Gene3D" id="3.40.50.2300">
    <property type="match status" value="1"/>
</dbReference>
<dbReference type="PROSITE" id="PS50110">
    <property type="entry name" value="RESPONSE_REGULATORY"/>
    <property type="match status" value="1"/>
</dbReference>
<keyword evidence="2" id="KW-0902">Two-component regulatory system</keyword>
<sequence>MKRVLVIDDQPEIRELIRMTLEIENIEVHEAGDGSEGLASALRLRPDLVLLDVMMPGTLDGFAVCQRLRGDATLRRTPVIMLTSKTEAADRRRGLESGASAFLTKPFSPRQLLSVVDRLA</sequence>
<accession>A0A059KIC9</accession>
<keyword evidence="4 8" id="KW-0238">DNA-binding</keyword>
<dbReference type="CDD" id="cd17574">
    <property type="entry name" value="REC_OmpR"/>
    <property type="match status" value="1"/>
</dbReference>
<evidence type="ECO:0000259" key="7">
    <source>
        <dbReference type="PROSITE" id="PS50110"/>
    </source>
</evidence>
<evidence type="ECO:0000256" key="6">
    <source>
        <dbReference type="PROSITE-ProRule" id="PRU00169"/>
    </source>
</evidence>
<keyword evidence="5" id="KW-0804">Transcription</keyword>
<comment type="caution">
    <text evidence="8">The sequence shown here is derived from an EMBL/GenBank/DDBJ whole genome shotgun (WGS) entry which is preliminary data.</text>
</comment>
<keyword evidence="9" id="KW-1185">Reference proteome</keyword>
<protein>
    <submittedName>
        <fullName evidence="8">Response regulator with CheY-like receiver domain and winged-helix DNA-binding domain protein</fullName>
    </submittedName>
</protein>
<dbReference type="FunFam" id="3.40.50.2300:FF:000001">
    <property type="entry name" value="DNA-binding response regulator PhoB"/>
    <property type="match status" value="1"/>
</dbReference>
<evidence type="ECO:0000256" key="3">
    <source>
        <dbReference type="ARBA" id="ARBA00023015"/>
    </source>
</evidence>
<dbReference type="Pfam" id="PF00072">
    <property type="entry name" value="Response_reg"/>
    <property type="match status" value="1"/>
</dbReference>
<evidence type="ECO:0000256" key="4">
    <source>
        <dbReference type="ARBA" id="ARBA00023125"/>
    </source>
</evidence>
<dbReference type="EMBL" id="AZRA01000095">
    <property type="protein sequence ID" value="KDB51227.1"/>
    <property type="molecule type" value="Genomic_DNA"/>
</dbReference>
<gene>
    <name evidence="8" type="ORF">X805_31830</name>
</gene>
<reference evidence="8 9" key="1">
    <citation type="journal article" date="2014" name="FEMS Microbiol. Ecol.">
        <title>Sphaerotilus natans encrusted with nanoball-shaped Fe(III) oxide minerals formed by nitrate-reducing mixotrophic Fe(II) oxidation.</title>
        <authorList>
            <person name="Park S."/>
            <person name="Kim D.H."/>
            <person name="Lee J.H."/>
            <person name="Hur H.G."/>
        </authorList>
    </citation>
    <scope>NUCLEOTIDE SEQUENCE [LARGE SCALE GENOMIC DNA]</scope>
    <source>
        <strain evidence="8 9">DSM 6575</strain>
    </source>
</reference>
<name>A0A059KIC9_9BURK</name>
<feature type="domain" description="Response regulatory" evidence="7">
    <location>
        <begin position="3"/>
        <end position="120"/>
    </location>
</feature>
<dbReference type="AlphaFoldDB" id="A0A059KIC9"/>
<dbReference type="RefSeq" id="WP_037484054.1">
    <property type="nucleotide sequence ID" value="NZ_AZRA01000095.1"/>
</dbReference>
<proteinExistence type="predicted"/>
<dbReference type="PANTHER" id="PTHR44591:SF3">
    <property type="entry name" value="RESPONSE REGULATORY DOMAIN-CONTAINING PROTEIN"/>
    <property type="match status" value="1"/>
</dbReference>
<dbReference type="eggNOG" id="COG0745">
    <property type="taxonomic scope" value="Bacteria"/>
</dbReference>
<dbReference type="GO" id="GO:0000160">
    <property type="term" value="P:phosphorelay signal transduction system"/>
    <property type="evidence" value="ECO:0007669"/>
    <property type="project" value="UniProtKB-KW"/>
</dbReference>
<evidence type="ECO:0000256" key="2">
    <source>
        <dbReference type="ARBA" id="ARBA00023012"/>
    </source>
</evidence>
<dbReference type="InterPro" id="IPR001789">
    <property type="entry name" value="Sig_transdc_resp-reg_receiver"/>
</dbReference>
<keyword evidence="3" id="KW-0805">Transcription regulation</keyword>
<dbReference type="PANTHER" id="PTHR44591">
    <property type="entry name" value="STRESS RESPONSE REGULATOR PROTEIN 1"/>
    <property type="match status" value="1"/>
</dbReference>
<dbReference type="Proteomes" id="UP000026714">
    <property type="component" value="Unassembled WGS sequence"/>
</dbReference>
<dbReference type="SUPFAM" id="SSF52172">
    <property type="entry name" value="CheY-like"/>
    <property type="match status" value="1"/>
</dbReference>
<dbReference type="GO" id="GO:0003677">
    <property type="term" value="F:DNA binding"/>
    <property type="evidence" value="ECO:0007669"/>
    <property type="project" value="UniProtKB-KW"/>
</dbReference>
<dbReference type="STRING" id="34103.SAMN05421778_114117"/>
<evidence type="ECO:0000256" key="1">
    <source>
        <dbReference type="ARBA" id="ARBA00022553"/>
    </source>
</evidence>
<dbReference type="InterPro" id="IPR050595">
    <property type="entry name" value="Bact_response_regulator"/>
</dbReference>
<evidence type="ECO:0000313" key="9">
    <source>
        <dbReference type="Proteomes" id="UP000026714"/>
    </source>
</evidence>
<evidence type="ECO:0000256" key="5">
    <source>
        <dbReference type="ARBA" id="ARBA00023163"/>
    </source>
</evidence>
<evidence type="ECO:0000313" key="8">
    <source>
        <dbReference type="EMBL" id="KDB51227.1"/>
    </source>
</evidence>
<organism evidence="8 9">
    <name type="scientific">Sphaerotilus natans subsp. natans DSM 6575</name>
    <dbReference type="NCBI Taxonomy" id="1286631"/>
    <lineage>
        <taxon>Bacteria</taxon>
        <taxon>Pseudomonadati</taxon>
        <taxon>Pseudomonadota</taxon>
        <taxon>Betaproteobacteria</taxon>
        <taxon>Burkholderiales</taxon>
        <taxon>Sphaerotilaceae</taxon>
        <taxon>Sphaerotilus</taxon>
    </lineage>
</organism>